<evidence type="ECO:0000259" key="2">
    <source>
        <dbReference type="Pfam" id="PF13439"/>
    </source>
</evidence>
<dbReference type="GO" id="GO:0016757">
    <property type="term" value="F:glycosyltransferase activity"/>
    <property type="evidence" value="ECO:0007669"/>
    <property type="project" value="InterPro"/>
</dbReference>
<comment type="caution">
    <text evidence="3">The sequence shown here is derived from an EMBL/GenBank/DDBJ whole genome shotgun (WGS) entry which is preliminary data.</text>
</comment>
<sequence length="392" mass="44236">MLRVCLIHNHYLQPGGEDAVFETEIALLERMGHEVIPFVEDNARLSGMNPLQAVRNAVWSGETQEKMRRLIRERKPDVAHFHNTFLMISPAAYYACQEEGVPVVQTLHNYRLICPGALLMREGRVCEECVGRTAPWPSVMHGCWRGSRLQTSVVAAMLMVHRAMKTWSEQVDIYIALTDFARRKFIEGGLPAEKIVVKPNFVDPDPGVGRHEGNYALFVGRLSPEKGMHTLLRAWRMLKDVPLKIVGDGPLRAEVEAFIGREGLTEVEVLGRKAREDVFCLMQKARVLVFPSECYENFPVSVAEAFACGLPVIASRLGAIAEIVEDGRTGLLFNPNDPEDLAVTVEWAWTHSEKLAEMGREARRAYEEKYTAERNYALLMDIYAQARQMALV</sequence>
<dbReference type="InterPro" id="IPR050194">
    <property type="entry name" value="Glycosyltransferase_grp1"/>
</dbReference>
<gene>
    <name evidence="3" type="ORF">SE16_05405</name>
</gene>
<accession>A0A0P6YT67</accession>
<dbReference type="CDD" id="cd03801">
    <property type="entry name" value="GT4_PimA-like"/>
    <property type="match status" value="1"/>
</dbReference>
<dbReference type="PANTHER" id="PTHR45947">
    <property type="entry name" value="SULFOQUINOVOSYL TRANSFERASE SQD2"/>
    <property type="match status" value="1"/>
</dbReference>
<protein>
    <submittedName>
        <fullName evidence="3">Glycosyl transferase family 1</fullName>
    </submittedName>
</protein>
<reference evidence="3 4" key="1">
    <citation type="submission" date="2015-07" db="EMBL/GenBank/DDBJ databases">
        <title>Whole genome sequence of Ardenticatena maritima DSM 23922.</title>
        <authorList>
            <person name="Hemp J."/>
            <person name="Ward L.M."/>
            <person name="Pace L.A."/>
            <person name="Fischer W.W."/>
        </authorList>
    </citation>
    <scope>NUCLEOTIDE SEQUENCE [LARGE SCALE GENOMIC DNA]</scope>
    <source>
        <strain evidence="3 4">110S</strain>
    </source>
</reference>
<organism evidence="3 4">
    <name type="scientific">Ardenticatena maritima</name>
    <dbReference type="NCBI Taxonomy" id="872965"/>
    <lineage>
        <taxon>Bacteria</taxon>
        <taxon>Bacillati</taxon>
        <taxon>Chloroflexota</taxon>
        <taxon>Ardenticatenia</taxon>
        <taxon>Ardenticatenales</taxon>
        <taxon>Ardenticatenaceae</taxon>
        <taxon>Ardenticatena</taxon>
    </lineage>
</organism>
<proteinExistence type="predicted"/>
<dbReference type="EMBL" id="LGKN01000004">
    <property type="protein sequence ID" value="KPL88276.1"/>
    <property type="molecule type" value="Genomic_DNA"/>
</dbReference>
<dbReference type="InterPro" id="IPR001296">
    <property type="entry name" value="Glyco_trans_1"/>
</dbReference>
<keyword evidence="3" id="KW-0808">Transferase</keyword>
<dbReference type="AlphaFoldDB" id="A0A0P6YT67"/>
<evidence type="ECO:0000313" key="3">
    <source>
        <dbReference type="EMBL" id="KPL88276.1"/>
    </source>
</evidence>
<dbReference type="PATRIC" id="fig|872965.6.peg.1105"/>
<dbReference type="SUPFAM" id="SSF53756">
    <property type="entry name" value="UDP-Glycosyltransferase/glycogen phosphorylase"/>
    <property type="match status" value="1"/>
</dbReference>
<evidence type="ECO:0000313" key="4">
    <source>
        <dbReference type="Proteomes" id="UP000050502"/>
    </source>
</evidence>
<evidence type="ECO:0000259" key="1">
    <source>
        <dbReference type="Pfam" id="PF00534"/>
    </source>
</evidence>
<feature type="domain" description="Glycosyl transferase family 1" evidence="1">
    <location>
        <begin position="211"/>
        <end position="364"/>
    </location>
</feature>
<feature type="domain" description="Glycosyltransferase subfamily 4-like N-terminal" evidence="2">
    <location>
        <begin position="26"/>
        <end position="205"/>
    </location>
</feature>
<dbReference type="InterPro" id="IPR028098">
    <property type="entry name" value="Glyco_trans_4-like_N"/>
</dbReference>
<dbReference type="Proteomes" id="UP000050502">
    <property type="component" value="Unassembled WGS sequence"/>
</dbReference>
<dbReference type="Gene3D" id="3.40.50.2000">
    <property type="entry name" value="Glycogen Phosphorylase B"/>
    <property type="match status" value="2"/>
</dbReference>
<dbReference type="Pfam" id="PF13439">
    <property type="entry name" value="Glyco_transf_4"/>
    <property type="match status" value="1"/>
</dbReference>
<dbReference type="PANTHER" id="PTHR45947:SF13">
    <property type="entry name" value="TRANSFERASE"/>
    <property type="match status" value="1"/>
</dbReference>
<dbReference type="OrthoDB" id="9772485at2"/>
<dbReference type="RefSeq" id="WP_054492363.1">
    <property type="nucleotide sequence ID" value="NZ_BBZA01000056.1"/>
</dbReference>
<name>A0A0P6YT67_9CHLR</name>
<dbReference type="Pfam" id="PF00534">
    <property type="entry name" value="Glycos_transf_1"/>
    <property type="match status" value="1"/>
</dbReference>